<dbReference type="Proteomes" id="UP000326903">
    <property type="component" value="Unassembled WGS sequence"/>
</dbReference>
<name>A0A5J5IHV0_9BACT</name>
<protein>
    <submittedName>
        <fullName evidence="1">Uncharacterized protein</fullName>
    </submittedName>
</protein>
<reference evidence="1 2" key="1">
    <citation type="submission" date="2019-09" db="EMBL/GenBank/DDBJ databases">
        <title>Draft genome sequence of Ginsengibacter sp. BR5-29.</title>
        <authorList>
            <person name="Im W.-T."/>
        </authorList>
    </citation>
    <scope>NUCLEOTIDE SEQUENCE [LARGE SCALE GENOMIC DNA]</scope>
    <source>
        <strain evidence="1 2">BR5-29</strain>
    </source>
</reference>
<evidence type="ECO:0000313" key="1">
    <source>
        <dbReference type="EMBL" id="KAA9038181.1"/>
    </source>
</evidence>
<proteinExistence type="predicted"/>
<evidence type="ECO:0000313" key="2">
    <source>
        <dbReference type="Proteomes" id="UP000326903"/>
    </source>
</evidence>
<accession>A0A5J5IHV0</accession>
<dbReference type="EMBL" id="VYQF01000004">
    <property type="protein sequence ID" value="KAA9038181.1"/>
    <property type="molecule type" value="Genomic_DNA"/>
</dbReference>
<comment type="caution">
    <text evidence="1">The sequence shown here is derived from an EMBL/GenBank/DDBJ whole genome shotgun (WGS) entry which is preliminary data.</text>
</comment>
<gene>
    <name evidence="1" type="ORF">FW778_15640</name>
</gene>
<keyword evidence="2" id="KW-1185">Reference proteome</keyword>
<dbReference type="AlphaFoldDB" id="A0A5J5IHV0"/>
<organism evidence="1 2">
    <name type="scientific">Ginsengibacter hankyongi</name>
    <dbReference type="NCBI Taxonomy" id="2607284"/>
    <lineage>
        <taxon>Bacteria</taxon>
        <taxon>Pseudomonadati</taxon>
        <taxon>Bacteroidota</taxon>
        <taxon>Chitinophagia</taxon>
        <taxon>Chitinophagales</taxon>
        <taxon>Chitinophagaceae</taxon>
        <taxon>Ginsengibacter</taxon>
    </lineage>
</organism>
<sequence>MKKLLFICIIISSCNNSSSNKIDPKHIESLALDFMKASVIPQMKDPKPYEIVGAKVVTKTVADNINDYRFTYEHLSLSHEDSVFNKKCLDSVIEISKHPDSIVSITVDIGYKTRYKRGDIVTDSIKLGYNSEKDKVTFWPF</sequence>
<dbReference type="RefSeq" id="WP_150415741.1">
    <property type="nucleotide sequence ID" value="NZ_VYQF01000004.1"/>
</dbReference>